<accession>A0ABR4M049</accession>
<protein>
    <submittedName>
        <fullName evidence="2">Uncharacterized protein</fullName>
    </submittedName>
</protein>
<comment type="caution">
    <text evidence="2">The sequence shown here is derived from an EMBL/GenBank/DDBJ whole genome shotgun (WGS) entry which is preliminary data.</text>
</comment>
<organism evidence="2 3">
    <name type="scientific">Aspergillus lucknowensis</name>
    <dbReference type="NCBI Taxonomy" id="176173"/>
    <lineage>
        <taxon>Eukaryota</taxon>
        <taxon>Fungi</taxon>
        <taxon>Dikarya</taxon>
        <taxon>Ascomycota</taxon>
        <taxon>Pezizomycotina</taxon>
        <taxon>Eurotiomycetes</taxon>
        <taxon>Eurotiomycetidae</taxon>
        <taxon>Eurotiales</taxon>
        <taxon>Aspergillaceae</taxon>
        <taxon>Aspergillus</taxon>
        <taxon>Aspergillus subgen. Nidulantes</taxon>
    </lineage>
</organism>
<evidence type="ECO:0000256" key="1">
    <source>
        <dbReference type="SAM" id="MobiDB-lite"/>
    </source>
</evidence>
<dbReference type="Proteomes" id="UP001610432">
    <property type="component" value="Unassembled WGS sequence"/>
</dbReference>
<dbReference type="GeneID" id="98143731"/>
<proteinExistence type="predicted"/>
<evidence type="ECO:0000313" key="2">
    <source>
        <dbReference type="EMBL" id="KAL2869008.1"/>
    </source>
</evidence>
<keyword evidence="3" id="KW-1185">Reference proteome</keyword>
<feature type="region of interest" description="Disordered" evidence="1">
    <location>
        <begin position="77"/>
        <end position="106"/>
    </location>
</feature>
<evidence type="ECO:0000313" key="3">
    <source>
        <dbReference type="Proteomes" id="UP001610432"/>
    </source>
</evidence>
<gene>
    <name evidence="2" type="ORF">BJX67DRAFT_348479</name>
</gene>
<name>A0ABR4M049_9EURO</name>
<reference evidence="2 3" key="1">
    <citation type="submission" date="2024-07" db="EMBL/GenBank/DDBJ databases">
        <title>Section-level genome sequencing and comparative genomics of Aspergillus sections Usti and Cavernicolus.</title>
        <authorList>
            <consortium name="Lawrence Berkeley National Laboratory"/>
            <person name="Nybo J.L."/>
            <person name="Vesth T.C."/>
            <person name="Theobald S."/>
            <person name="Frisvad J.C."/>
            <person name="Larsen T.O."/>
            <person name="Kjaerboelling I."/>
            <person name="Rothschild-Mancinelli K."/>
            <person name="Lyhne E.K."/>
            <person name="Kogle M.E."/>
            <person name="Barry K."/>
            <person name="Clum A."/>
            <person name="Na H."/>
            <person name="Ledsgaard L."/>
            <person name="Lin J."/>
            <person name="Lipzen A."/>
            <person name="Kuo A."/>
            <person name="Riley R."/>
            <person name="Mondo S."/>
            <person name="Labutti K."/>
            <person name="Haridas S."/>
            <person name="Pangalinan J."/>
            <person name="Salamov A.A."/>
            <person name="Simmons B.A."/>
            <person name="Magnuson J.K."/>
            <person name="Chen J."/>
            <person name="Drula E."/>
            <person name="Henrissat B."/>
            <person name="Wiebenga A."/>
            <person name="Lubbers R.J."/>
            <person name="Gomes A.C."/>
            <person name="Macurrencykelacurrency M.R."/>
            <person name="Stajich J."/>
            <person name="Grigoriev I.V."/>
            <person name="Mortensen U.H."/>
            <person name="De Vries R.P."/>
            <person name="Baker S.E."/>
            <person name="Andersen M.R."/>
        </authorList>
    </citation>
    <scope>NUCLEOTIDE SEQUENCE [LARGE SCALE GENOMIC DNA]</scope>
    <source>
        <strain evidence="2 3">CBS 449.75</strain>
    </source>
</reference>
<sequence length="106" mass="11821">MDELLLKVKPHFEIWNTPSSLRHRVLHSSTRQPSSPSICSGAAYFTLLFFFSLPSGHSSERRSTVTRLLLLSTCLTPQPYPRSFSPKSSTSPCNPPNPQTKAHAQP</sequence>
<dbReference type="EMBL" id="JBFXLQ010000011">
    <property type="protein sequence ID" value="KAL2869008.1"/>
    <property type="molecule type" value="Genomic_DNA"/>
</dbReference>
<dbReference type="RefSeq" id="XP_070887987.1">
    <property type="nucleotide sequence ID" value="XM_071028659.1"/>
</dbReference>